<dbReference type="NCBIfam" id="TIGR01441">
    <property type="entry name" value="GPR"/>
    <property type="match status" value="1"/>
</dbReference>
<protein>
    <recommendedName>
        <fullName evidence="4">Germination protease</fullName>
        <ecNumber evidence="4">3.4.24.78</ecNumber>
    </recommendedName>
    <alternativeName>
        <fullName evidence="4">GPR endopeptidase</fullName>
    </alternativeName>
    <alternativeName>
        <fullName evidence="4">Germination proteinase</fullName>
    </alternativeName>
    <alternativeName>
        <fullName evidence="4">Spore protease</fullName>
    </alternativeName>
</protein>
<dbReference type="EC" id="3.4.24.78" evidence="4"/>
<keyword evidence="1 4" id="KW-0645">Protease</keyword>
<dbReference type="HAMAP" id="MF_00626">
    <property type="entry name" value="Germination_prot"/>
    <property type="match status" value="1"/>
</dbReference>
<gene>
    <name evidence="4" type="primary">gpr</name>
    <name evidence="5" type="ORF">SAMN02745941_01812</name>
</gene>
<organism evidence="5 6">
    <name type="scientific">Clostridium intestinale DSM 6191</name>
    <dbReference type="NCBI Taxonomy" id="1121320"/>
    <lineage>
        <taxon>Bacteria</taxon>
        <taxon>Bacillati</taxon>
        <taxon>Bacillota</taxon>
        <taxon>Clostridia</taxon>
        <taxon>Eubacteriales</taxon>
        <taxon>Clostridiaceae</taxon>
        <taxon>Clostridium</taxon>
    </lineage>
</organism>
<evidence type="ECO:0000256" key="2">
    <source>
        <dbReference type="ARBA" id="ARBA00022801"/>
    </source>
</evidence>
<dbReference type="GO" id="GO:0009847">
    <property type="term" value="P:spore germination"/>
    <property type="evidence" value="ECO:0007669"/>
    <property type="project" value="UniProtKB-UniRule"/>
</dbReference>
<accession>A0A1M5Y2H7</accession>
<evidence type="ECO:0000313" key="6">
    <source>
        <dbReference type="Proteomes" id="UP000184241"/>
    </source>
</evidence>
<comment type="PTM">
    <text evidence="4">Autoproteolytically processed. The inactive tetrameric zymogen termed p46 autoprocesses to a smaller form termed p41, which is active only during spore germination.</text>
</comment>
<dbReference type="AlphaFoldDB" id="A0A1M5Y2H7"/>
<proteinExistence type="inferred from homology"/>
<dbReference type="Gene3D" id="3.40.50.1450">
    <property type="entry name" value="HybD-like"/>
    <property type="match status" value="1"/>
</dbReference>
<dbReference type="PIRSF" id="PIRSF019549">
    <property type="entry name" value="Peptidase_A25"/>
    <property type="match status" value="1"/>
</dbReference>
<dbReference type="InterPro" id="IPR005080">
    <property type="entry name" value="Peptidase_A25"/>
</dbReference>
<comment type="similarity">
    <text evidence="4">Belongs to the peptidase A25 family.</text>
</comment>
<evidence type="ECO:0000256" key="4">
    <source>
        <dbReference type="HAMAP-Rule" id="MF_00626"/>
    </source>
</evidence>
<dbReference type="Pfam" id="PF03418">
    <property type="entry name" value="Peptidase_A25"/>
    <property type="match status" value="1"/>
</dbReference>
<name>A0A1M5Y2H7_9CLOT</name>
<comment type="subunit">
    <text evidence="4">Homotetramer.</text>
</comment>
<evidence type="ECO:0000256" key="1">
    <source>
        <dbReference type="ARBA" id="ARBA00022670"/>
    </source>
</evidence>
<evidence type="ECO:0000256" key="3">
    <source>
        <dbReference type="ARBA" id="ARBA00023145"/>
    </source>
</evidence>
<keyword evidence="2 4" id="KW-0378">Hydrolase</keyword>
<sequence>MFNVRTDLAIEAREIYAKEHKNKSEIDGVIVKEENKNRVKVTKVEVTSESGAQKIGKPVGNYITIDMPELTSYDGEVIDDISEVLADNISELVDTSKTSSTLVVGLGNWNVTPDSLGPKVAEKIMITRHLKTMMPDSIDDAVRSVCAIAPGVLGTTGIETGEIIKSLVDKIKPSLVICIDALASRRLERVNRTIQLGDTGIAPGAGVGNHRMQINKENLGVPVLAIGVPTVVDAATIANDTIDLLLDEMIENSDKGGEFYSMLKTIDKKEKSKLIKEVLNPYVGSLMVTPKDVDTIIEAVSRIISNGINLALQPDLEIEDINKFMN</sequence>
<dbReference type="RefSeq" id="WP_073018745.1">
    <property type="nucleotide sequence ID" value="NZ_FQXU01000005.1"/>
</dbReference>
<dbReference type="EMBL" id="FQXU01000005">
    <property type="protein sequence ID" value="SHI06300.1"/>
    <property type="molecule type" value="Genomic_DNA"/>
</dbReference>
<dbReference type="Proteomes" id="UP000184241">
    <property type="component" value="Unassembled WGS sequence"/>
</dbReference>
<evidence type="ECO:0000313" key="5">
    <source>
        <dbReference type="EMBL" id="SHI06300.1"/>
    </source>
</evidence>
<feature type="propeptide" id="PRO_5009990163" evidence="4">
    <location>
        <begin position="1"/>
        <end position="7"/>
    </location>
</feature>
<comment type="catalytic activity">
    <reaction evidence="4">
        <text>Endopeptidase action with P4 Glu or Asp, P1 preferably Glu &gt; Asp, P1' hydrophobic and P2' Ala.</text>
        <dbReference type="EC" id="3.4.24.78"/>
    </reaction>
</comment>
<dbReference type="SUPFAM" id="SSF53163">
    <property type="entry name" value="HybD-like"/>
    <property type="match status" value="1"/>
</dbReference>
<dbReference type="InterPro" id="IPR023430">
    <property type="entry name" value="Pept_HybD-like_dom_sf"/>
</dbReference>
<dbReference type="GO" id="GO:0004222">
    <property type="term" value="F:metalloendopeptidase activity"/>
    <property type="evidence" value="ECO:0007669"/>
    <property type="project" value="UniProtKB-UniRule"/>
</dbReference>
<keyword evidence="3 4" id="KW-0865">Zymogen</keyword>
<comment type="function">
    <text evidence="4">Initiates the rapid degradation of small, acid-soluble proteins during spore germination.</text>
</comment>
<feature type="chain" id="PRO_5023568396" description="Germination protease" evidence="4">
    <location>
        <begin position="8"/>
        <end position="326"/>
    </location>
</feature>
<dbReference type="GO" id="GO:0006508">
    <property type="term" value="P:proteolysis"/>
    <property type="evidence" value="ECO:0007669"/>
    <property type="project" value="UniProtKB-UniRule"/>
</dbReference>
<reference evidence="5 6" key="1">
    <citation type="submission" date="2016-11" db="EMBL/GenBank/DDBJ databases">
        <authorList>
            <person name="Jaros S."/>
            <person name="Januszkiewicz K."/>
            <person name="Wedrychowicz H."/>
        </authorList>
    </citation>
    <scope>NUCLEOTIDE SEQUENCE [LARGE SCALE GENOMIC DNA]</scope>
    <source>
        <strain evidence="5 6">DSM 6191</strain>
    </source>
</reference>